<dbReference type="Proteomes" id="UP001242811">
    <property type="component" value="Unassembled WGS sequence"/>
</dbReference>
<evidence type="ECO:0000313" key="2">
    <source>
        <dbReference type="Proteomes" id="UP001242811"/>
    </source>
</evidence>
<sequence length="145" mass="16370">MKVKFLPQAFLAVTLLISWGGVSPAISHAEKGEKIPDQMLAGTIIQYDENNNMVVLEKGTPVPEQQKSKAAIAPLTAEQQAELEKEKQEDKEIEEATKSLPVYHIDNPDPQPGLKVIYDGEGFIKDFILPDQKEINWDLYIRRIR</sequence>
<accession>A0ABU0L4Z3</accession>
<proteinExistence type="predicted"/>
<organism evidence="1 2">
    <name type="scientific">Paenibacillus brasilensis</name>
    <dbReference type="NCBI Taxonomy" id="128574"/>
    <lineage>
        <taxon>Bacteria</taxon>
        <taxon>Bacillati</taxon>
        <taxon>Bacillota</taxon>
        <taxon>Bacilli</taxon>
        <taxon>Bacillales</taxon>
        <taxon>Paenibacillaceae</taxon>
        <taxon>Paenibacillus</taxon>
    </lineage>
</organism>
<reference evidence="1 2" key="1">
    <citation type="submission" date="2023-07" db="EMBL/GenBank/DDBJ databases">
        <title>Genomic Encyclopedia of Type Strains, Phase IV (KMG-IV): sequencing the most valuable type-strain genomes for metagenomic binning, comparative biology and taxonomic classification.</title>
        <authorList>
            <person name="Goeker M."/>
        </authorList>
    </citation>
    <scope>NUCLEOTIDE SEQUENCE [LARGE SCALE GENOMIC DNA]</scope>
    <source>
        <strain evidence="1 2">DSM 14914</strain>
    </source>
</reference>
<comment type="caution">
    <text evidence="1">The sequence shown here is derived from an EMBL/GenBank/DDBJ whole genome shotgun (WGS) entry which is preliminary data.</text>
</comment>
<protein>
    <submittedName>
        <fullName evidence="1">Uncharacterized protein</fullName>
    </submittedName>
</protein>
<gene>
    <name evidence="1" type="ORF">QOZ95_004563</name>
</gene>
<evidence type="ECO:0000313" key="1">
    <source>
        <dbReference type="EMBL" id="MDQ0496373.1"/>
    </source>
</evidence>
<dbReference type="EMBL" id="JAUSWA010000035">
    <property type="protein sequence ID" value="MDQ0496373.1"/>
    <property type="molecule type" value="Genomic_DNA"/>
</dbReference>
<keyword evidence="2" id="KW-1185">Reference proteome</keyword>
<dbReference type="RefSeq" id="WP_152381855.1">
    <property type="nucleotide sequence ID" value="NZ_CP045298.1"/>
</dbReference>
<name>A0ABU0L4Z3_9BACL</name>